<dbReference type="RefSeq" id="XP_068368600.1">
    <property type="nucleotide sequence ID" value="XM_068497592.1"/>
</dbReference>
<dbReference type="GO" id="GO:0000159">
    <property type="term" value="C:protein phosphatase type 2A complex"/>
    <property type="evidence" value="ECO:0007669"/>
    <property type="project" value="TreeGrafter"/>
</dbReference>
<dbReference type="VEuPathDB" id="TrichDB:TRFO_14083"/>
<organism evidence="3 4">
    <name type="scientific">Tritrichomonas foetus</name>
    <dbReference type="NCBI Taxonomy" id="1144522"/>
    <lineage>
        <taxon>Eukaryota</taxon>
        <taxon>Metamonada</taxon>
        <taxon>Parabasalia</taxon>
        <taxon>Tritrichomonadida</taxon>
        <taxon>Tritrichomonadidae</taxon>
        <taxon>Tritrichomonas</taxon>
    </lineage>
</organism>
<gene>
    <name evidence="3" type="ORF">TRFO_14083</name>
</gene>
<proteinExistence type="predicted"/>
<dbReference type="GO" id="GO:0005634">
    <property type="term" value="C:nucleus"/>
    <property type="evidence" value="ECO:0007669"/>
    <property type="project" value="TreeGrafter"/>
</dbReference>
<evidence type="ECO:0000256" key="2">
    <source>
        <dbReference type="SAM" id="MobiDB-lite"/>
    </source>
</evidence>
<dbReference type="Proteomes" id="UP000179807">
    <property type="component" value="Unassembled WGS sequence"/>
</dbReference>
<dbReference type="EMBL" id="MLAK01000218">
    <property type="protein sequence ID" value="OHT15464.1"/>
    <property type="molecule type" value="Genomic_DNA"/>
</dbReference>
<evidence type="ECO:0000313" key="3">
    <source>
        <dbReference type="EMBL" id="OHT15464.1"/>
    </source>
</evidence>
<name>A0A1J4KX53_9EUKA</name>
<dbReference type="GeneID" id="94832296"/>
<accession>A0A1J4KX53</accession>
<evidence type="ECO:0000313" key="4">
    <source>
        <dbReference type="Proteomes" id="UP000179807"/>
    </source>
</evidence>
<feature type="compositionally biased region" description="Low complexity" evidence="2">
    <location>
        <begin position="115"/>
        <end position="140"/>
    </location>
</feature>
<dbReference type="PANTHER" id="PTHR10648">
    <property type="entry name" value="SERINE/THREONINE-PROTEIN PHOSPHATASE PP2A 65 KDA REGULATORY SUBUNIT"/>
    <property type="match status" value="1"/>
</dbReference>
<comment type="caution">
    <text evidence="3">The sequence shown here is derived from an EMBL/GenBank/DDBJ whole genome shotgun (WGS) entry which is preliminary data.</text>
</comment>
<dbReference type="PANTHER" id="PTHR10648:SF4">
    <property type="entry name" value="PROTEIN PHOSPHATASE 2 (FORMERLY 2A), REGULATORY SUBUNIT A, BETA ISOFORM-RELATED"/>
    <property type="match status" value="1"/>
</dbReference>
<dbReference type="InterPro" id="IPR016024">
    <property type="entry name" value="ARM-type_fold"/>
</dbReference>
<dbReference type="SUPFAM" id="SSF48371">
    <property type="entry name" value="ARM repeat"/>
    <property type="match status" value="1"/>
</dbReference>
<dbReference type="Gene3D" id="1.25.10.10">
    <property type="entry name" value="Leucine-rich Repeat Variant"/>
    <property type="match status" value="1"/>
</dbReference>
<evidence type="ECO:0000256" key="1">
    <source>
        <dbReference type="ARBA" id="ARBA00022737"/>
    </source>
</evidence>
<protein>
    <submittedName>
        <fullName evidence="3">Uncharacterized protein</fullName>
    </submittedName>
</protein>
<dbReference type="GO" id="GO:0005829">
    <property type="term" value="C:cytosol"/>
    <property type="evidence" value="ECO:0007669"/>
    <property type="project" value="TreeGrafter"/>
</dbReference>
<dbReference type="GO" id="GO:0019888">
    <property type="term" value="F:protein phosphatase regulator activity"/>
    <property type="evidence" value="ECO:0007669"/>
    <property type="project" value="TreeGrafter"/>
</dbReference>
<keyword evidence="4" id="KW-1185">Reference proteome</keyword>
<sequence>MNSNHIFQLFEKATSSDEMQQLEFIHRITEIISVFPQSWIITKFLPFLTSWLPKNNEKVLSALISVIPQLAAASGSIALLAPLIESILISDNKEVSKQLIHPLIQCSHRNDTDLNSINQHQNSSNSSNQNPSSQNPQSSSFQLITQLTQSPYDCVRAFVPQIINLAGNDDNKRAILPSLVYDTSFRVRTASAKLIGSKISEDLACQVALTFVDDSHSRIRAFIAVVSSPRPFYVTHILPKLACDSDWSVRASVAQELVHCVDKDVSIQFCLNLASDLVWQVRLCAMRSLLKLVSISSNGTISLNGKVSQGKMSQSLASVINNPDFAKLLCETLRFQNLALKKIAIDLFLVVCPKAKNVTELILQQGIDVKLYFLTNIFQNNNSNHNFTHNINNNLTSINGNLNNNISGNLNGNLSNNMNKNRSKLIAIKLLNRNIIIDIIKETLTSEDWRNRKNIVDLFLDMAKIFNYTISQNTNNPHNEQSIQNAQSFQNFVQQLTEICIKLLDDEAKPVRQAAATQLVAFMTADGIEQNWPKYLSDFEESDRFRHRQIAIFILHLLYDKASSRQTKETIVSHINRFIDDPVDNVVEYARFVINKIE</sequence>
<feature type="region of interest" description="Disordered" evidence="2">
    <location>
        <begin position="114"/>
        <end position="140"/>
    </location>
</feature>
<reference evidence="3" key="1">
    <citation type="submission" date="2016-10" db="EMBL/GenBank/DDBJ databases">
        <authorList>
            <person name="Benchimol M."/>
            <person name="Almeida L.G."/>
            <person name="Vasconcelos A.T."/>
            <person name="Perreira-Neves A."/>
            <person name="Rosa I.A."/>
            <person name="Tasca T."/>
            <person name="Bogo M.R."/>
            <person name="de Souza W."/>
        </authorList>
    </citation>
    <scope>NUCLEOTIDE SEQUENCE [LARGE SCALE GENOMIC DNA]</scope>
    <source>
        <strain evidence="3">K</strain>
    </source>
</reference>
<keyword evidence="1" id="KW-0677">Repeat</keyword>
<dbReference type="InterPro" id="IPR011989">
    <property type="entry name" value="ARM-like"/>
</dbReference>
<dbReference type="AlphaFoldDB" id="A0A1J4KX53"/>
<dbReference type="InterPro" id="IPR051023">
    <property type="entry name" value="PP2A_Regulatory_Subunit_A"/>
</dbReference>